<evidence type="ECO:0000259" key="3">
    <source>
        <dbReference type="PROSITE" id="PS51782"/>
    </source>
</evidence>
<dbReference type="RefSeq" id="WP_132121057.1">
    <property type="nucleotide sequence ID" value="NZ_SMJU01000015.1"/>
</dbReference>
<dbReference type="SMART" id="SM00257">
    <property type="entry name" value="LysM"/>
    <property type="match status" value="2"/>
</dbReference>
<feature type="chain" id="PRO_5020654260" evidence="2">
    <location>
        <begin position="23"/>
        <end position="304"/>
    </location>
</feature>
<dbReference type="OrthoDB" id="2149800at2"/>
<feature type="domain" description="LysM" evidence="3">
    <location>
        <begin position="120"/>
        <end position="163"/>
    </location>
</feature>
<feature type="compositionally biased region" description="Basic and acidic residues" evidence="1">
    <location>
        <begin position="96"/>
        <end position="110"/>
    </location>
</feature>
<evidence type="ECO:0000256" key="1">
    <source>
        <dbReference type="SAM" id="MobiDB-lite"/>
    </source>
</evidence>
<feature type="region of interest" description="Disordered" evidence="1">
    <location>
        <begin position="175"/>
        <end position="213"/>
    </location>
</feature>
<feature type="region of interest" description="Disordered" evidence="1">
    <location>
        <begin position="86"/>
        <end position="116"/>
    </location>
</feature>
<dbReference type="GO" id="GO:0008932">
    <property type="term" value="F:lytic endotransglycosylase activity"/>
    <property type="evidence" value="ECO:0007669"/>
    <property type="project" value="TreeGrafter"/>
</dbReference>
<dbReference type="PROSITE" id="PS51782">
    <property type="entry name" value="LYSM"/>
    <property type="match status" value="2"/>
</dbReference>
<accession>A0A4R4K1N9</accession>
<evidence type="ECO:0000313" key="5">
    <source>
        <dbReference type="Proteomes" id="UP000295706"/>
    </source>
</evidence>
<feature type="domain" description="LysM" evidence="3">
    <location>
        <begin position="42"/>
        <end position="85"/>
    </location>
</feature>
<dbReference type="Proteomes" id="UP000295706">
    <property type="component" value="Unassembled WGS sequence"/>
</dbReference>
<comment type="caution">
    <text evidence="4">The sequence shown here is derived from an EMBL/GenBank/DDBJ whole genome shotgun (WGS) entry which is preliminary data.</text>
</comment>
<dbReference type="InterPro" id="IPR036779">
    <property type="entry name" value="LysM_dom_sf"/>
</dbReference>
<organism evidence="4 5">
    <name type="scientific">Arundinibacter roseus</name>
    <dbReference type="NCBI Taxonomy" id="2070510"/>
    <lineage>
        <taxon>Bacteria</taxon>
        <taxon>Pseudomonadati</taxon>
        <taxon>Bacteroidota</taxon>
        <taxon>Cytophagia</taxon>
        <taxon>Cytophagales</taxon>
        <taxon>Spirosomataceae</taxon>
        <taxon>Arundinibacter</taxon>
    </lineage>
</organism>
<dbReference type="CDD" id="cd00118">
    <property type="entry name" value="LysM"/>
    <property type="match status" value="2"/>
</dbReference>
<dbReference type="InterPro" id="IPR018392">
    <property type="entry name" value="LysM"/>
</dbReference>
<dbReference type="InterPro" id="IPR036908">
    <property type="entry name" value="RlpA-like_sf"/>
</dbReference>
<dbReference type="PANTHER" id="PTHR33734">
    <property type="entry name" value="LYSM DOMAIN-CONTAINING GPI-ANCHORED PROTEIN 2"/>
    <property type="match status" value="1"/>
</dbReference>
<dbReference type="Pfam" id="PF01476">
    <property type="entry name" value="LysM"/>
    <property type="match status" value="2"/>
</dbReference>
<dbReference type="PANTHER" id="PTHR33734:SF22">
    <property type="entry name" value="MEMBRANE-BOUND LYTIC MUREIN TRANSGLYCOSYLASE D"/>
    <property type="match status" value="1"/>
</dbReference>
<dbReference type="SUPFAM" id="SSF54106">
    <property type="entry name" value="LysM domain"/>
    <property type="match status" value="2"/>
</dbReference>
<evidence type="ECO:0000256" key="2">
    <source>
        <dbReference type="SAM" id="SignalP"/>
    </source>
</evidence>
<name>A0A4R4K1N9_9BACT</name>
<reference evidence="4 5" key="1">
    <citation type="submission" date="2019-02" db="EMBL/GenBank/DDBJ databases">
        <title>Arundinibacter roseus gen. nov., sp. nov., a new member of the family Cytophagaceae.</title>
        <authorList>
            <person name="Szuroczki S."/>
            <person name="Khayer B."/>
            <person name="Sproer C."/>
            <person name="Toumi M."/>
            <person name="Szabo A."/>
            <person name="Felfoldi T."/>
            <person name="Schumann P."/>
            <person name="Toth E."/>
        </authorList>
    </citation>
    <scope>NUCLEOTIDE SEQUENCE [LARGE SCALE GENOMIC DNA]</scope>
    <source>
        <strain evidence="4 5">DMA-k-7a</strain>
    </source>
</reference>
<feature type="signal peptide" evidence="2">
    <location>
        <begin position="1"/>
        <end position="22"/>
    </location>
</feature>
<protein>
    <submittedName>
        <fullName evidence="4">LysM peptidoglycan-binding domain-containing protein</fullName>
    </submittedName>
</protein>
<dbReference type="Gene3D" id="3.10.350.10">
    <property type="entry name" value="LysM domain"/>
    <property type="match status" value="2"/>
</dbReference>
<keyword evidence="2" id="KW-0732">Signal</keyword>
<dbReference type="EMBL" id="SMJU01000015">
    <property type="protein sequence ID" value="TDB61158.1"/>
    <property type="molecule type" value="Genomic_DNA"/>
</dbReference>
<sequence length="304" mass="33412">MKYLFCLALLSCVSTFLSGAEAKNISQRDSIGSETTNGKIFVLHRVDKGQTMYAVMRRYGTSIKAIKDANPGINDQLRADQVIRVPYSGPAPSKSSAKEDRKKKEEKKPEVTAQPSVASGVHTVLAGQTLYSIAVKYGVTMAEIRQWNGLETDNVQFGQELIIAEKTYLERTKNAFPAPPATKDSARVISSPLPERPKKPAAERAAPPKAATGKRLTESGLAEVINTEESSSKYLALHRTAPMGTLIQVKNEYNQETIWVKVVGRIPNTSANEDIVIKLSTRAFEKLSPNSRRFRAEISFISAN</sequence>
<dbReference type="Gene3D" id="2.40.40.10">
    <property type="entry name" value="RlpA-like domain"/>
    <property type="match status" value="1"/>
</dbReference>
<dbReference type="AlphaFoldDB" id="A0A4R4K1N9"/>
<keyword evidence="5" id="KW-1185">Reference proteome</keyword>
<proteinExistence type="predicted"/>
<evidence type="ECO:0000313" key="4">
    <source>
        <dbReference type="EMBL" id="TDB61158.1"/>
    </source>
</evidence>
<gene>
    <name evidence="4" type="ORF">EZE20_20040</name>
</gene>